<dbReference type="EMBL" id="MQUQ01000007">
    <property type="protein sequence ID" value="OLZ51620.1"/>
    <property type="molecule type" value="Genomic_DNA"/>
</dbReference>
<dbReference type="Proteomes" id="UP000187486">
    <property type="component" value="Unassembled WGS sequence"/>
</dbReference>
<feature type="region of interest" description="Disordered" evidence="1">
    <location>
        <begin position="37"/>
        <end position="61"/>
    </location>
</feature>
<dbReference type="STRING" id="76021.BS329_15245"/>
<dbReference type="AlphaFoldDB" id="A0A1R0KU45"/>
<organism evidence="2 3">
    <name type="scientific">Amycolatopsis coloradensis</name>
    <dbReference type="NCBI Taxonomy" id="76021"/>
    <lineage>
        <taxon>Bacteria</taxon>
        <taxon>Bacillati</taxon>
        <taxon>Actinomycetota</taxon>
        <taxon>Actinomycetes</taxon>
        <taxon>Pseudonocardiales</taxon>
        <taxon>Pseudonocardiaceae</taxon>
        <taxon>Amycolatopsis</taxon>
    </lineage>
</organism>
<evidence type="ECO:0000313" key="2">
    <source>
        <dbReference type="EMBL" id="OLZ51620.1"/>
    </source>
</evidence>
<protein>
    <submittedName>
        <fullName evidence="2">Uncharacterized protein</fullName>
    </submittedName>
</protein>
<reference evidence="2 3" key="1">
    <citation type="submission" date="2016-01" db="EMBL/GenBank/DDBJ databases">
        <title>Amycolatopsis coloradensis genome sequencing and assembly.</title>
        <authorList>
            <person name="Mayilraj S."/>
        </authorList>
    </citation>
    <scope>NUCLEOTIDE SEQUENCE [LARGE SCALE GENOMIC DNA]</scope>
    <source>
        <strain evidence="2 3">DSM 44225</strain>
    </source>
</reference>
<dbReference type="OrthoDB" id="3964962at2"/>
<evidence type="ECO:0000313" key="3">
    <source>
        <dbReference type="Proteomes" id="UP000187486"/>
    </source>
</evidence>
<proteinExistence type="predicted"/>
<keyword evidence="3" id="KW-1185">Reference proteome</keyword>
<name>A0A1R0KU45_9PSEU</name>
<evidence type="ECO:0000256" key="1">
    <source>
        <dbReference type="SAM" id="MobiDB-lite"/>
    </source>
</evidence>
<comment type="caution">
    <text evidence="2">The sequence shown here is derived from an EMBL/GenBank/DDBJ whole genome shotgun (WGS) entry which is preliminary data.</text>
</comment>
<dbReference type="Gene3D" id="1.25.40.10">
    <property type="entry name" value="Tetratricopeptide repeat domain"/>
    <property type="match status" value="1"/>
</dbReference>
<gene>
    <name evidence="2" type="ORF">BS329_15245</name>
</gene>
<dbReference type="InterPro" id="IPR011990">
    <property type="entry name" value="TPR-like_helical_dom_sf"/>
</dbReference>
<accession>A0A1R0KU45</accession>
<dbReference type="RefSeq" id="WP_076161155.1">
    <property type="nucleotide sequence ID" value="NZ_MQUQ01000007.1"/>
</dbReference>
<sequence>MEPGEITTLRQLADALDQLRRDRNLSLQGLADAAQKLTTPGGRQRALPRSTASHLKNAKSLPQRETVETWLAACGLPGEEAQRPWLQALDRVVNSHQQRPPGAVRVRDARPRVLGVHAAIHVDQPARDGQTLSGQHELPPYVPRDFDADLRTKITLAGQQGGFVLVTGDSSVGKTRALFEAVQTVLPDWWLLHPSGADVLREFAAHPAGRTVVWLDELQDYLDHPGGVPAGEVRGMIAAGVVLVATCWPGERTGRVALPADGEPAPYANDRRLLGLADVLTVPGTLSTHERRRAEDLAHTDRRIRVALDTPDAGFTQVMAAGPELIRHWDHAPTYAKAVITAALDARRVGAHAPLTLDFLEGAAPGYLTNRQQATPPAHWLDSALDYATELLHGATATLCPVAAGMGAITGYQVADYLHQHALRVRRTEHLPDTAWHALTRHHHPDDTERLADNADRRGRDHEALTLYQQLADNGSRYGRAGLNSLLAERGDLGALRARADNGDEYASARLVNLLAERGDLGALRGLAENGDVSASARLVDLLAERGDLGALRGLAENGDVSASARLAVLLAERGDLGPLRELADNGDEYTSARLVDLLAERGDLGPLRELADNGDVTAILRLAELLAMQGDLEPLRKLADNGNWNAATTLIDLLAEKGMVEQLEQEVAAGTLGAADALRHAQKLRLLTRDD</sequence>